<keyword evidence="1" id="KW-1133">Transmembrane helix</keyword>
<dbReference type="RefSeq" id="XP_025358216.1">
    <property type="nucleotide sequence ID" value="XM_025498354.1"/>
</dbReference>
<feature type="transmembrane region" description="Helical" evidence="1">
    <location>
        <begin position="165"/>
        <end position="186"/>
    </location>
</feature>
<feature type="transmembrane region" description="Helical" evidence="1">
    <location>
        <begin position="117"/>
        <end position="144"/>
    </location>
</feature>
<dbReference type="InParanoid" id="A0A316VKX4"/>
<sequence>MASYGLLALSTAISAFTYSHIWLNDSAFKQSIPKVVKACGTLVPFTSLREADPVTALRELICVRLSFLRLLYADQAGFGALLVFASVFVPFFLRLSYQAASPNTRSLLQGPILPTLAVLITSADVLLIGSGVALFIPTLIALLYTLGASPSKASALPKLPCPAQAVYGANLTAAFLSAFFIGTLMYDEELTSTEFWWEQFVPEQVLQYTNILTHVNDLFSNVYPVVILPILWLGYHSVKRIHNEEDAKKQLDYYLAAEIAYGFERTWAYYRQAGLLSFLAYLYGVSQIYRGVVATKKIPGPATQYILLVSLLITLASLTIAIVDAQSAPDDGLDEEAKKAIERAPAGNPGVEDNIKVLAVLSLVTGPSMAFMLWYAHQEEIRGWKGRRAWRQNSASKGELAVK</sequence>
<reference evidence="2 3" key="1">
    <citation type="journal article" date="2018" name="Mol. Biol. Evol.">
        <title>Broad Genomic Sampling Reveals a Smut Pathogenic Ancestry of the Fungal Clade Ustilaginomycotina.</title>
        <authorList>
            <person name="Kijpornyongpan T."/>
            <person name="Mondo S.J."/>
            <person name="Barry K."/>
            <person name="Sandor L."/>
            <person name="Lee J."/>
            <person name="Lipzen A."/>
            <person name="Pangilinan J."/>
            <person name="LaButti K."/>
            <person name="Hainaut M."/>
            <person name="Henrissat B."/>
            <person name="Grigoriev I.V."/>
            <person name="Spatafora J.W."/>
            <person name="Aime M.C."/>
        </authorList>
    </citation>
    <scope>NUCLEOTIDE SEQUENCE [LARGE SCALE GENOMIC DNA]</scope>
    <source>
        <strain evidence="2 3">MCA 3882</strain>
    </source>
</reference>
<name>A0A316VKX4_9BASI</name>
<dbReference type="Proteomes" id="UP000245771">
    <property type="component" value="Unassembled WGS sequence"/>
</dbReference>
<dbReference type="AlphaFoldDB" id="A0A316VKX4"/>
<keyword evidence="1" id="KW-0812">Transmembrane</keyword>
<feature type="transmembrane region" description="Helical" evidence="1">
    <location>
        <begin position="357"/>
        <end position="376"/>
    </location>
</feature>
<keyword evidence="3" id="KW-1185">Reference proteome</keyword>
<feature type="transmembrane region" description="Helical" evidence="1">
    <location>
        <begin position="305"/>
        <end position="323"/>
    </location>
</feature>
<feature type="transmembrane region" description="Helical" evidence="1">
    <location>
        <begin position="76"/>
        <end position="97"/>
    </location>
</feature>
<feature type="transmembrane region" description="Helical" evidence="1">
    <location>
        <begin position="6"/>
        <end position="23"/>
    </location>
</feature>
<dbReference type="OrthoDB" id="3361566at2759"/>
<evidence type="ECO:0000313" key="3">
    <source>
        <dbReference type="Proteomes" id="UP000245771"/>
    </source>
</evidence>
<evidence type="ECO:0000256" key="1">
    <source>
        <dbReference type="SAM" id="Phobius"/>
    </source>
</evidence>
<proteinExistence type="predicted"/>
<gene>
    <name evidence="2" type="ORF">FA14DRAFT_159733</name>
</gene>
<evidence type="ECO:0000313" key="2">
    <source>
        <dbReference type="EMBL" id="PWN37914.1"/>
    </source>
</evidence>
<feature type="transmembrane region" description="Helical" evidence="1">
    <location>
        <begin position="218"/>
        <end position="235"/>
    </location>
</feature>
<keyword evidence="1" id="KW-0472">Membrane</keyword>
<dbReference type="EMBL" id="KZ819602">
    <property type="protein sequence ID" value="PWN37914.1"/>
    <property type="molecule type" value="Genomic_DNA"/>
</dbReference>
<accession>A0A316VKX4</accession>
<organism evidence="2 3">
    <name type="scientific">Meira miltonrushii</name>
    <dbReference type="NCBI Taxonomy" id="1280837"/>
    <lineage>
        <taxon>Eukaryota</taxon>
        <taxon>Fungi</taxon>
        <taxon>Dikarya</taxon>
        <taxon>Basidiomycota</taxon>
        <taxon>Ustilaginomycotina</taxon>
        <taxon>Exobasidiomycetes</taxon>
        <taxon>Exobasidiales</taxon>
        <taxon>Brachybasidiaceae</taxon>
        <taxon>Meira</taxon>
    </lineage>
</organism>
<dbReference type="GeneID" id="37020135"/>
<protein>
    <submittedName>
        <fullName evidence="2">Uncharacterized protein</fullName>
    </submittedName>
</protein>